<keyword evidence="2" id="KW-1185">Reference proteome</keyword>
<proteinExistence type="predicted"/>
<protein>
    <submittedName>
        <fullName evidence="1">Uncharacterized protein</fullName>
    </submittedName>
</protein>
<comment type="caution">
    <text evidence="1">The sequence shown here is derived from an EMBL/GenBank/DDBJ whole genome shotgun (WGS) entry which is preliminary data.</text>
</comment>
<reference evidence="1 2" key="1">
    <citation type="submission" date="2024-02" db="EMBL/GenBank/DDBJ databases">
        <authorList>
            <person name="Chen Y."/>
            <person name="Shah S."/>
            <person name="Dougan E. K."/>
            <person name="Thang M."/>
            <person name="Chan C."/>
        </authorList>
    </citation>
    <scope>NUCLEOTIDE SEQUENCE [LARGE SCALE GENOMIC DNA]</scope>
</reference>
<dbReference type="EMBL" id="CAXAMM010038551">
    <property type="protein sequence ID" value="CAK9078867.1"/>
    <property type="molecule type" value="Genomic_DNA"/>
</dbReference>
<sequence>MSLVFDENLAQGQDTPGWSNGWSGCAWLPGGKDPALCRPTINASWPSTAGWTCEYYRQQGLCGQKDGTVKEIRQSARGSLHMWPEKNCCGCEAQDDTTCNRQTGKVCALTCGYSNGPAYCHNFSRCLCLPGHCASSDGICSLETKQDVGSKSSVPICRDTPDWTNGWSACAYEEGGRNPAWCRSTPGASWPSTLGLLTAGYYRANGLCKEGKVNSWASGELHNYPEYNCLCRWEMSLPRRALWHNNWISAAEAAESAGKNAAQDVQAAAKAAGAFEKLAAGILRSFEGDLHSKAD</sequence>
<organism evidence="1 2">
    <name type="scientific">Durusdinium trenchii</name>
    <dbReference type="NCBI Taxonomy" id="1381693"/>
    <lineage>
        <taxon>Eukaryota</taxon>
        <taxon>Sar</taxon>
        <taxon>Alveolata</taxon>
        <taxon>Dinophyceae</taxon>
        <taxon>Suessiales</taxon>
        <taxon>Symbiodiniaceae</taxon>
        <taxon>Durusdinium</taxon>
    </lineage>
</organism>
<name>A0ABP0PS46_9DINO</name>
<evidence type="ECO:0000313" key="1">
    <source>
        <dbReference type="EMBL" id="CAK9078867.1"/>
    </source>
</evidence>
<dbReference type="Proteomes" id="UP001642464">
    <property type="component" value="Unassembled WGS sequence"/>
</dbReference>
<accession>A0ABP0PS46</accession>
<evidence type="ECO:0000313" key="2">
    <source>
        <dbReference type="Proteomes" id="UP001642464"/>
    </source>
</evidence>
<gene>
    <name evidence="1" type="ORF">SCF082_LOCUS37651</name>
</gene>